<dbReference type="EMBL" id="JAJITD010000011">
    <property type="protein sequence ID" value="MCC8395218.1"/>
    <property type="molecule type" value="Genomic_DNA"/>
</dbReference>
<comment type="caution">
    <text evidence="3">The sequence shown here is derived from an EMBL/GenBank/DDBJ whole genome shotgun (WGS) entry which is preliminary data.</text>
</comment>
<dbReference type="Gene3D" id="3.30.530.20">
    <property type="match status" value="1"/>
</dbReference>
<evidence type="ECO:0000259" key="2">
    <source>
        <dbReference type="Pfam" id="PF08327"/>
    </source>
</evidence>
<dbReference type="RefSeq" id="WP_230511442.1">
    <property type="nucleotide sequence ID" value="NZ_JAJITD010000011.1"/>
</dbReference>
<reference evidence="3 4" key="1">
    <citation type="submission" date="2021-11" db="EMBL/GenBank/DDBJ databases">
        <authorList>
            <person name="Oh E.-T."/>
            <person name="Kim S.-B."/>
        </authorList>
    </citation>
    <scope>NUCLEOTIDE SEQUENCE [LARGE SCALE GENOMIC DNA]</scope>
    <source>
        <strain evidence="3 4">MMS20-SJTR3</strain>
    </source>
</reference>
<evidence type="ECO:0000313" key="4">
    <source>
        <dbReference type="Proteomes" id="UP001431019"/>
    </source>
</evidence>
<organism evidence="3 4">
    <name type="scientific">Paraburkholderia sejongensis</name>
    <dbReference type="NCBI Taxonomy" id="2886946"/>
    <lineage>
        <taxon>Bacteria</taxon>
        <taxon>Pseudomonadati</taxon>
        <taxon>Pseudomonadota</taxon>
        <taxon>Betaproteobacteria</taxon>
        <taxon>Burkholderiales</taxon>
        <taxon>Burkholderiaceae</taxon>
        <taxon>Paraburkholderia</taxon>
    </lineage>
</organism>
<dbReference type="InterPro" id="IPR013538">
    <property type="entry name" value="ASHA1/2-like_C"/>
</dbReference>
<evidence type="ECO:0000256" key="1">
    <source>
        <dbReference type="ARBA" id="ARBA00006817"/>
    </source>
</evidence>
<dbReference type="Proteomes" id="UP001431019">
    <property type="component" value="Unassembled WGS sequence"/>
</dbReference>
<proteinExistence type="inferred from homology"/>
<feature type="domain" description="Activator of Hsp90 ATPase homologue 1/2-like C-terminal" evidence="2">
    <location>
        <begin position="19"/>
        <end position="147"/>
    </location>
</feature>
<protein>
    <submittedName>
        <fullName evidence="3">SRPBCC domain-containing protein</fullName>
    </submittedName>
</protein>
<dbReference type="SUPFAM" id="SSF55961">
    <property type="entry name" value="Bet v1-like"/>
    <property type="match status" value="1"/>
</dbReference>
<gene>
    <name evidence="3" type="ORF">LJ656_21760</name>
</gene>
<dbReference type="CDD" id="cd07814">
    <property type="entry name" value="SRPBCC_CalC_Aha1-like"/>
    <property type="match status" value="1"/>
</dbReference>
<accession>A0ABS8JZT7</accession>
<dbReference type="Pfam" id="PF08327">
    <property type="entry name" value="AHSA1"/>
    <property type="match status" value="1"/>
</dbReference>
<dbReference type="InterPro" id="IPR023393">
    <property type="entry name" value="START-like_dom_sf"/>
</dbReference>
<comment type="similarity">
    <text evidence="1">Belongs to the AHA1 family.</text>
</comment>
<evidence type="ECO:0000313" key="3">
    <source>
        <dbReference type="EMBL" id="MCC8395218.1"/>
    </source>
</evidence>
<name>A0ABS8JZT7_9BURK</name>
<sequence>MTERVTEQKPSLTIVRHLKAPPARIYAAWTRPELMARWWGPDGGPVLSAEADPRVGGRFRVVFQTLDGETHDCRGEYREVERDRKLVFTWQWVTLPERQSLVTIVLRPIDGGTELNFTHAQFFDEAARDGHRLGWSGAFDKLDALLGELASEGA</sequence>
<keyword evidence="4" id="KW-1185">Reference proteome</keyword>